<dbReference type="InterPro" id="IPR036869">
    <property type="entry name" value="J_dom_sf"/>
</dbReference>
<feature type="transmembrane region" description="Helical" evidence="7">
    <location>
        <begin position="40"/>
        <end position="69"/>
    </location>
</feature>
<comment type="subcellular location">
    <subcellularLocation>
        <location evidence="1">Membrane</location>
        <topology evidence="1">Single-pass membrane protein</topology>
    </subcellularLocation>
</comment>
<dbReference type="Pfam" id="PF00226">
    <property type="entry name" value="DnaJ"/>
    <property type="match status" value="1"/>
</dbReference>
<evidence type="ECO:0000256" key="7">
    <source>
        <dbReference type="SAM" id="Phobius"/>
    </source>
</evidence>
<name>W9H3L7_9PROT</name>
<keyword evidence="10" id="KW-1185">Reference proteome</keyword>
<keyword evidence="4 7" id="KW-0472">Membrane</keyword>
<dbReference type="Gene3D" id="1.10.287.110">
    <property type="entry name" value="DnaJ domain"/>
    <property type="match status" value="1"/>
</dbReference>
<evidence type="ECO:0000256" key="4">
    <source>
        <dbReference type="ARBA" id="ARBA00023136"/>
    </source>
</evidence>
<comment type="similarity">
    <text evidence="5">Belongs to the TIM14 family.</text>
</comment>
<keyword evidence="2 7" id="KW-0812">Transmembrane</keyword>
<dbReference type="PANTHER" id="PTHR12763">
    <property type="match status" value="1"/>
</dbReference>
<proteinExistence type="inferred from homology"/>
<gene>
    <name evidence="9" type="ORF">N825_06350</name>
</gene>
<dbReference type="PATRIC" id="fig|1385369.3.peg.3468"/>
<comment type="caution">
    <text evidence="9">The sequence shown here is derived from an EMBL/GenBank/DDBJ whole genome shotgun (WGS) entry which is preliminary data.</text>
</comment>
<evidence type="ECO:0000256" key="1">
    <source>
        <dbReference type="ARBA" id="ARBA00004167"/>
    </source>
</evidence>
<evidence type="ECO:0000256" key="6">
    <source>
        <dbReference type="SAM" id="MobiDB-lite"/>
    </source>
</evidence>
<reference evidence="9 10" key="1">
    <citation type="submission" date="2013-08" db="EMBL/GenBank/DDBJ databases">
        <title>The genome sequence of Skermanella stibiiresistens.</title>
        <authorList>
            <person name="Zhu W."/>
            <person name="Wang G."/>
        </authorList>
    </citation>
    <scope>NUCLEOTIDE SEQUENCE [LARGE SCALE GENOMIC DNA]</scope>
    <source>
        <strain evidence="9 10">SB22</strain>
    </source>
</reference>
<dbReference type="EMBL" id="AVFL01000012">
    <property type="protein sequence ID" value="EWY39322.1"/>
    <property type="molecule type" value="Genomic_DNA"/>
</dbReference>
<dbReference type="InterPro" id="IPR001623">
    <property type="entry name" value="DnaJ_domain"/>
</dbReference>
<keyword evidence="3 7" id="KW-1133">Transmembrane helix</keyword>
<protein>
    <submittedName>
        <fullName evidence="9">Molecular chaperone DnaJ</fullName>
    </submittedName>
</protein>
<dbReference type="PRINTS" id="PR00625">
    <property type="entry name" value="JDOMAIN"/>
</dbReference>
<dbReference type="PANTHER" id="PTHR12763:SF28">
    <property type="entry name" value="GEO10507P1-RELATED"/>
    <property type="match status" value="1"/>
</dbReference>
<accession>W9H3L7</accession>
<dbReference type="GO" id="GO:0016020">
    <property type="term" value="C:membrane"/>
    <property type="evidence" value="ECO:0007669"/>
    <property type="project" value="UniProtKB-SubCell"/>
</dbReference>
<evidence type="ECO:0000313" key="9">
    <source>
        <dbReference type="EMBL" id="EWY39322.1"/>
    </source>
</evidence>
<evidence type="ECO:0000313" key="10">
    <source>
        <dbReference type="Proteomes" id="UP000019486"/>
    </source>
</evidence>
<feature type="domain" description="J" evidence="8">
    <location>
        <begin position="188"/>
        <end position="239"/>
    </location>
</feature>
<evidence type="ECO:0000256" key="2">
    <source>
        <dbReference type="ARBA" id="ARBA00022692"/>
    </source>
</evidence>
<evidence type="ECO:0000256" key="3">
    <source>
        <dbReference type="ARBA" id="ARBA00022989"/>
    </source>
</evidence>
<evidence type="ECO:0000256" key="5">
    <source>
        <dbReference type="ARBA" id="ARBA00038105"/>
    </source>
</evidence>
<dbReference type="AlphaFoldDB" id="W9H3L7"/>
<dbReference type="CDD" id="cd06257">
    <property type="entry name" value="DnaJ"/>
    <property type="match status" value="1"/>
</dbReference>
<dbReference type="PROSITE" id="PS50076">
    <property type="entry name" value="DNAJ_2"/>
    <property type="match status" value="1"/>
</dbReference>
<sequence length="239" mass="25661">MPLFVLGIALLVGFFLLGKAFVNADPKSLAQGLKYSGVVIAVVVVVFLAVTGRLATAMAVGAFAFPLFLRWRSLLNRIKAAAGPSEGQSSTVETDHLRMRLDHDSGRMGGEVLRGPFRGRELDDLSLTELLALLEECQTSDSRSATILEAYLDRVRPENWRPAGGGPNGRTEEGEASRGGGGAMTRNEAYEVLGLEPGASAGEIKDAHRRLMLKMHPDQGGSTYLAAKINQAKDLLLRS</sequence>
<evidence type="ECO:0000259" key="8">
    <source>
        <dbReference type="PROSITE" id="PS50076"/>
    </source>
</evidence>
<dbReference type="Proteomes" id="UP000019486">
    <property type="component" value="Unassembled WGS sequence"/>
</dbReference>
<feature type="region of interest" description="Disordered" evidence="6">
    <location>
        <begin position="158"/>
        <end position="183"/>
    </location>
</feature>
<dbReference type="SUPFAM" id="SSF46565">
    <property type="entry name" value="Chaperone J-domain"/>
    <property type="match status" value="1"/>
</dbReference>
<organism evidence="9 10">
    <name type="scientific">Skermanella stibiiresistens SB22</name>
    <dbReference type="NCBI Taxonomy" id="1385369"/>
    <lineage>
        <taxon>Bacteria</taxon>
        <taxon>Pseudomonadati</taxon>
        <taxon>Pseudomonadota</taxon>
        <taxon>Alphaproteobacteria</taxon>
        <taxon>Rhodospirillales</taxon>
        <taxon>Azospirillaceae</taxon>
        <taxon>Skermanella</taxon>
    </lineage>
</organism>
<dbReference type="FunFam" id="1.10.287.110:FF:000001">
    <property type="entry name" value="Import inner membrane translocase subunit tim14"/>
    <property type="match status" value="1"/>
</dbReference>
<dbReference type="SMART" id="SM00271">
    <property type="entry name" value="DnaJ"/>
    <property type="match status" value="1"/>
</dbReference>
<dbReference type="STRING" id="1385369.N825_06350"/>